<keyword evidence="12" id="KW-0732">Signal</keyword>
<evidence type="ECO:0000313" key="14">
    <source>
        <dbReference type="EMBL" id="MBF8149631.1"/>
    </source>
</evidence>
<feature type="chain" id="PRO_5046737628" description="thioredoxin-dependent peroxiredoxin" evidence="12">
    <location>
        <begin position="23"/>
        <end position="202"/>
    </location>
</feature>
<evidence type="ECO:0000313" key="15">
    <source>
        <dbReference type="Proteomes" id="UP000611215"/>
    </source>
</evidence>
<keyword evidence="5" id="KW-0560">Oxidoreductase</keyword>
<evidence type="ECO:0000256" key="6">
    <source>
        <dbReference type="ARBA" id="ARBA00023157"/>
    </source>
</evidence>
<dbReference type="PROSITE" id="PS51352">
    <property type="entry name" value="THIOREDOXIN_2"/>
    <property type="match status" value="1"/>
</dbReference>
<dbReference type="InterPro" id="IPR000866">
    <property type="entry name" value="AhpC/TSA"/>
</dbReference>
<dbReference type="EC" id="1.11.1.24" evidence="2"/>
<evidence type="ECO:0000256" key="11">
    <source>
        <dbReference type="ARBA" id="ARBA00049091"/>
    </source>
</evidence>
<accession>A0ABS0EGQ5</accession>
<keyword evidence="6" id="KW-1015">Disulfide bond</keyword>
<dbReference type="Gene3D" id="3.40.30.10">
    <property type="entry name" value="Glutaredoxin"/>
    <property type="match status" value="1"/>
</dbReference>
<comment type="catalytic activity">
    <reaction evidence="11">
        <text>a hydroperoxide + [thioredoxin]-dithiol = an alcohol + [thioredoxin]-disulfide + H2O</text>
        <dbReference type="Rhea" id="RHEA:62620"/>
        <dbReference type="Rhea" id="RHEA-COMP:10698"/>
        <dbReference type="Rhea" id="RHEA-COMP:10700"/>
        <dbReference type="ChEBI" id="CHEBI:15377"/>
        <dbReference type="ChEBI" id="CHEBI:29950"/>
        <dbReference type="ChEBI" id="CHEBI:30879"/>
        <dbReference type="ChEBI" id="CHEBI:35924"/>
        <dbReference type="ChEBI" id="CHEBI:50058"/>
        <dbReference type="EC" id="1.11.1.24"/>
    </reaction>
</comment>
<feature type="signal peptide" evidence="12">
    <location>
        <begin position="1"/>
        <end position="22"/>
    </location>
</feature>
<evidence type="ECO:0000256" key="1">
    <source>
        <dbReference type="ARBA" id="ARBA00003330"/>
    </source>
</evidence>
<evidence type="ECO:0000256" key="5">
    <source>
        <dbReference type="ARBA" id="ARBA00023002"/>
    </source>
</evidence>
<evidence type="ECO:0000256" key="8">
    <source>
        <dbReference type="ARBA" id="ARBA00032824"/>
    </source>
</evidence>
<evidence type="ECO:0000256" key="12">
    <source>
        <dbReference type="SAM" id="SignalP"/>
    </source>
</evidence>
<organism evidence="14 15">
    <name type="scientific">Winogradskyella marina</name>
    <dbReference type="NCBI Taxonomy" id="2785530"/>
    <lineage>
        <taxon>Bacteria</taxon>
        <taxon>Pseudomonadati</taxon>
        <taxon>Bacteroidota</taxon>
        <taxon>Flavobacteriia</taxon>
        <taxon>Flavobacteriales</taxon>
        <taxon>Flavobacteriaceae</taxon>
        <taxon>Winogradskyella</taxon>
    </lineage>
</organism>
<gene>
    <name evidence="14" type="ORF">ITJ86_06955</name>
</gene>
<dbReference type="InterPro" id="IPR013766">
    <property type="entry name" value="Thioredoxin_domain"/>
</dbReference>
<keyword evidence="15" id="KW-1185">Reference proteome</keyword>
<dbReference type="SUPFAM" id="SSF52833">
    <property type="entry name" value="Thioredoxin-like"/>
    <property type="match status" value="1"/>
</dbReference>
<evidence type="ECO:0000256" key="7">
    <source>
        <dbReference type="ARBA" id="ARBA00023284"/>
    </source>
</evidence>
<name>A0ABS0EGQ5_9FLAO</name>
<dbReference type="Pfam" id="PF00578">
    <property type="entry name" value="AhpC-TSA"/>
    <property type="match status" value="1"/>
</dbReference>
<keyword evidence="4" id="KW-0049">Antioxidant</keyword>
<keyword evidence="3" id="KW-0575">Peroxidase</keyword>
<feature type="domain" description="Thioredoxin" evidence="13">
    <location>
        <begin position="34"/>
        <end position="202"/>
    </location>
</feature>
<dbReference type="CDD" id="cd02970">
    <property type="entry name" value="PRX_like2"/>
    <property type="match status" value="1"/>
</dbReference>
<comment type="function">
    <text evidence="1">Thiol-specific peroxidase that catalyzes the reduction of hydrogen peroxide and organic hydroperoxides to water and alcohols, respectively. Plays a role in cell protection against oxidative stress by detoxifying peroxides and as sensor of hydrogen peroxide-mediated signaling events.</text>
</comment>
<evidence type="ECO:0000256" key="3">
    <source>
        <dbReference type="ARBA" id="ARBA00022559"/>
    </source>
</evidence>
<evidence type="ECO:0000256" key="10">
    <source>
        <dbReference type="ARBA" id="ARBA00042639"/>
    </source>
</evidence>
<protein>
    <recommendedName>
        <fullName evidence="2">thioredoxin-dependent peroxiredoxin</fullName>
        <ecNumber evidence="2">1.11.1.24</ecNumber>
    </recommendedName>
    <alternativeName>
        <fullName evidence="8">Thioredoxin peroxidase</fullName>
    </alternativeName>
    <alternativeName>
        <fullName evidence="10">Thioredoxin-dependent peroxiredoxin Bcp</fullName>
    </alternativeName>
</protein>
<dbReference type="EMBL" id="JADOET010000004">
    <property type="protein sequence ID" value="MBF8149631.1"/>
    <property type="molecule type" value="Genomic_DNA"/>
</dbReference>
<dbReference type="InterPro" id="IPR036249">
    <property type="entry name" value="Thioredoxin-like_sf"/>
</dbReference>
<dbReference type="PANTHER" id="PTHR42801">
    <property type="entry name" value="THIOREDOXIN-DEPENDENT PEROXIDE REDUCTASE"/>
    <property type="match status" value="1"/>
</dbReference>
<evidence type="ECO:0000256" key="4">
    <source>
        <dbReference type="ARBA" id="ARBA00022862"/>
    </source>
</evidence>
<dbReference type="InterPro" id="IPR050924">
    <property type="entry name" value="Peroxiredoxin_BCP/PrxQ"/>
</dbReference>
<evidence type="ECO:0000259" key="13">
    <source>
        <dbReference type="PROSITE" id="PS51352"/>
    </source>
</evidence>
<evidence type="ECO:0000256" key="9">
    <source>
        <dbReference type="ARBA" id="ARBA00038489"/>
    </source>
</evidence>
<sequence>MRLFFKSLLGIFCFWCSTPVSAQAPNNAEDISPLLIGETIPSATLQDSDGNLTQLKRLIKKKPTILVFYRGGWCPYCNMQLSGLVDIENDILDLGYQIVAISPDDYKNLKSTKSNDSINYTLLSDPNAKFIQQVGIGFKTPTMLKGFIAAKRQKGDTSEVMPVPTVMVLDKEGKILFEYINPNYKERIGGEMLLAVLKTIKN</sequence>
<comment type="similarity">
    <text evidence="9">Belongs to the peroxiredoxin family. BCP/PrxQ subfamily.</text>
</comment>
<dbReference type="RefSeq" id="WP_195870903.1">
    <property type="nucleotide sequence ID" value="NZ_JADOET010000004.1"/>
</dbReference>
<comment type="caution">
    <text evidence="14">The sequence shown here is derived from an EMBL/GenBank/DDBJ whole genome shotgun (WGS) entry which is preliminary data.</text>
</comment>
<dbReference type="PANTHER" id="PTHR42801:SF7">
    <property type="entry name" value="SLL1159 PROTEIN"/>
    <property type="match status" value="1"/>
</dbReference>
<dbReference type="Proteomes" id="UP000611215">
    <property type="component" value="Unassembled WGS sequence"/>
</dbReference>
<reference evidence="14 15" key="1">
    <citation type="submission" date="2020-11" db="EMBL/GenBank/DDBJ databases">
        <title>Winogradskyella marina sp. nov., isolated from marine sediment.</title>
        <authorList>
            <person name="Bo J."/>
            <person name="Wang S."/>
            <person name="Song X."/>
            <person name="Du Z."/>
        </authorList>
    </citation>
    <scope>NUCLEOTIDE SEQUENCE [LARGE SCALE GENOMIC DNA]</scope>
    <source>
        <strain evidence="14 15">F6397</strain>
    </source>
</reference>
<proteinExistence type="inferred from homology"/>
<keyword evidence="7" id="KW-0676">Redox-active center</keyword>
<evidence type="ECO:0000256" key="2">
    <source>
        <dbReference type="ARBA" id="ARBA00013017"/>
    </source>
</evidence>